<dbReference type="EC" id="6.2.1.3" evidence="3"/>
<dbReference type="RefSeq" id="WP_015903978.1">
    <property type="nucleotide sequence ID" value="NC_012108.1"/>
</dbReference>
<dbReference type="InterPro" id="IPR020845">
    <property type="entry name" value="AMP-binding_CS"/>
</dbReference>
<evidence type="ECO:0000259" key="2">
    <source>
        <dbReference type="Pfam" id="PF13193"/>
    </source>
</evidence>
<dbReference type="Gene3D" id="3.30.300.30">
    <property type="match status" value="1"/>
</dbReference>
<dbReference type="AlphaFoldDB" id="C0QDE3"/>
<dbReference type="InterPro" id="IPR025110">
    <property type="entry name" value="AMP-bd_C"/>
</dbReference>
<dbReference type="SUPFAM" id="SSF56801">
    <property type="entry name" value="Acetyl-CoA synthetase-like"/>
    <property type="match status" value="1"/>
</dbReference>
<keyword evidence="4" id="KW-1185">Reference proteome</keyword>
<dbReference type="GO" id="GO:0004467">
    <property type="term" value="F:long-chain fatty acid-CoA ligase activity"/>
    <property type="evidence" value="ECO:0007669"/>
    <property type="project" value="UniProtKB-EC"/>
</dbReference>
<gene>
    <name evidence="3" type="primary">fadD5</name>
    <name evidence="3" type="ordered locus">HRM2_21090</name>
</gene>
<dbReference type="PANTHER" id="PTHR43767:SF1">
    <property type="entry name" value="NONRIBOSOMAL PEPTIDE SYNTHASE PES1 (EUROFUNG)-RELATED"/>
    <property type="match status" value="1"/>
</dbReference>
<dbReference type="PROSITE" id="PS00455">
    <property type="entry name" value="AMP_BINDING"/>
    <property type="match status" value="1"/>
</dbReference>
<evidence type="ECO:0000259" key="1">
    <source>
        <dbReference type="Pfam" id="PF00501"/>
    </source>
</evidence>
<dbReference type="Pfam" id="PF00501">
    <property type="entry name" value="AMP-binding"/>
    <property type="match status" value="1"/>
</dbReference>
<dbReference type="Proteomes" id="UP000000442">
    <property type="component" value="Chromosome"/>
</dbReference>
<protein>
    <submittedName>
        <fullName evidence="3">FadD5</fullName>
        <ecNumber evidence="3">6.2.1.3</ecNumber>
    </submittedName>
</protein>
<feature type="domain" description="AMP-dependent synthetase/ligase" evidence="1">
    <location>
        <begin position="37"/>
        <end position="419"/>
    </location>
</feature>
<dbReference type="Gene3D" id="3.40.50.12780">
    <property type="entry name" value="N-terminal domain of ligase-like"/>
    <property type="match status" value="1"/>
</dbReference>
<evidence type="ECO:0000313" key="3">
    <source>
        <dbReference type="EMBL" id="ACN15207.1"/>
    </source>
</evidence>
<proteinExistence type="predicted"/>
<accession>C0QDE3</accession>
<dbReference type="OrthoDB" id="9765680at2"/>
<evidence type="ECO:0000313" key="4">
    <source>
        <dbReference type="Proteomes" id="UP000000442"/>
    </source>
</evidence>
<dbReference type="NCBIfam" id="NF005714">
    <property type="entry name" value="PRK07529.1"/>
    <property type="match status" value="1"/>
</dbReference>
<dbReference type="InterPro" id="IPR042099">
    <property type="entry name" value="ANL_N_sf"/>
</dbReference>
<name>C0QDE3_DESAH</name>
<organism evidence="3 4">
    <name type="scientific">Desulforapulum autotrophicum (strain ATCC 43914 / DSM 3382 / VKM B-1955 / HRM2)</name>
    <name type="common">Desulfobacterium autotrophicum</name>
    <dbReference type="NCBI Taxonomy" id="177437"/>
    <lineage>
        <taxon>Bacteria</taxon>
        <taxon>Pseudomonadati</taxon>
        <taxon>Thermodesulfobacteriota</taxon>
        <taxon>Desulfobacteria</taxon>
        <taxon>Desulfobacterales</taxon>
        <taxon>Desulfobacteraceae</taxon>
        <taxon>Desulforapulum</taxon>
    </lineage>
</organism>
<dbReference type="eggNOG" id="COG0318">
    <property type="taxonomic scope" value="Bacteria"/>
</dbReference>
<dbReference type="STRING" id="177437.HRM2_21090"/>
<dbReference type="EMBL" id="CP001087">
    <property type="protein sequence ID" value="ACN15207.1"/>
    <property type="molecule type" value="Genomic_DNA"/>
</dbReference>
<keyword evidence="3" id="KW-0436">Ligase</keyword>
<dbReference type="PANTHER" id="PTHR43767">
    <property type="entry name" value="LONG-CHAIN-FATTY-ACID--COA LIGASE"/>
    <property type="match status" value="1"/>
</dbReference>
<dbReference type="InterPro" id="IPR050237">
    <property type="entry name" value="ATP-dep_AMP-bd_enzyme"/>
</dbReference>
<dbReference type="InterPro" id="IPR045851">
    <property type="entry name" value="AMP-bd_C_sf"/>
</dbReference>
<sequence length="624" mass="68906">MEQGYTIRNVADIKKIETTPVSELVIEKNTYELIRKGAEINPDATAISFLLNGDGYNKPLEISYKEFMGKIRQTANMLHDLGVGPDDVVTYLLPALPQTHYILWGAEAVGIANPINPLLEPETIRDICIAAGTKVLVGLGDFPGSDIWKKVDAIRGQIPTLTSVIRVFGPSDEAEGIYGYDEKVETYPGDQLIFERNIDPDDIASLYHTGGTTGRPKLARRSHFNEVFLMWDLKTVTNFQPGETVMVGLPLFHCNGTCITGLLPFSVGGHVVILSPTGFRDVSILKNFYKIVDHFKPSFFSCVPTVLSGLIEIPVEDSDISSLKYLICGAAPLSVELFNRFEEHTGMKILEGYGLTESTCACAVNPKDGERKIGSIGFPLPYQKMKVVVTDDDGNFLRDAETGEIGSVCISGPCVFKGYVEEEHNRGIWVQDGWFNSGDLGRQDEDGFFFLTGRKKELIIRGGHNIDPAMIEEPLYRMKEVKMVAAIGRPDAHAGEVPVAYVEVAENSKISSEDIMEWAKKNIGERAAIPKEIIVIEQIPLTAVGKVFKPALKWDATRRVYEKELAGLEGLADSFSVKVNEDKVYGTCAKITIKPAKGVDKKTISQKVSELLTKYTIHYDVDIV</sequence>
<dbReference type="Pfam" id="PF13193">
    <property type="entry name" value="AMP-binding_C"/>
    <property type="match status" value="1"/>
</dbReference>
<dbReference type="KEGG" id="dat:HRM2_21090"/>
<reference evidence="3 4" key="1">
    <citation type="journal article" date="2009" name="Environ. Microbiol.">
        <title>Genome sequence of Desulfobacterium autotrophicum HRM2, a marine sulfate reducer oxidizing organic carbon completely to carbon dioxide.</title>
        <authorList>
            <person name="Strittmatter A.W."/>
            <person name="Liesegang H."/>
            <person name="Rabus R."/>
            <person name="Decker I."/>
            <person name="Amann J."/>
            <person name="Andres S."/>
            <person name="Henne A."/>
            <person name="Fricke W.F."/>
            <person name="Martinez-Arias R."/>
            <person name="Bartels D."/>
            <person name="Goesmann A."/>
            <person name="Krause L."/>
            <person name="Puehler A."/>
            <person name="Klenk H.P."/>
            <person name="Richter M."/>
            <person name="Schuler M."/>
            <person name="Gloeckner F.O."/>
            <person name="Meyerdierks A."/>
            <person name="Gottschalk G."/>
            <person name="Amann R."/>
        </authorList>
    </citation>
    <scope>NUCLEOTIDE SEQUENCE [LARGE SCALE GENOMIC DNA]</scope>
    <source>
        <strain evidence="4">ATCC 43914 / DSM 3382 / HRM2</strain>
    </source>
</reference>
<feature type="domain" description="AMP-binding enzyme C-terminal" evidence="2">
    <location>
        <begin position="471"/>
        <end position="546"/>
    </location>
</feature>
<dbReference type="HOGENOM" id="CLU_000022_59_0_7"/>
<dbReference type="InterPro" id="IPR000873">
    <property type="entry name" value="AMP-dep_synth/lig_dom"/>
</dbReference>